<protein>
    <recommendedName>
        <fullName evidence="2">PEGA domain-containing protein</fullName>
    </recommendedName>
</protein>
<evidence type="ECO:0000313" key="3">
    <source>
        <dbReference type="EMBL" id="AUX36985.1"/>
    </source>
</evidence>
<evidence type="ECO:0000313" key="4">
    <source>
        <dbReference type="Proteomes" id="UP000295497"/>
    </source>
</evidence>
<reference evidence="3 4" key="1">
    <citation type="submission" date="2015-09" db="EMBL/GenBank/DDBJ databases">
        <title>Sorangium comparison.</title>
        <authorList>
            <person name="Zaburannyi N."/>
            <person name="Bunk B."/>
            <person name="Overmann J."/>
            <person name="Mueller R."/>
        </authorList>
    </citation>
    <scope>NUCLEOTIDE SEQUENCE [LARGE SCALE GENOMIC DNA]</scope>
    <source>
        <strain evidence="3 4">So ce836</strain>
    </source>
</reference>
<dbReference type="InterPro" id="IPR013229">
    <property type="entry name" value="PEGA"/>
</dbReference>
<feature type="transmembrane region" description="Helical" evidence="1">
    <location>
        <begin position="230"/>
        <end position="252"/>
    </location>
</feature>
<keyword evidence="1" id="KW-1133">Transmembrane helix</keyword>
<proteinExistence type="predicted"/>
<dbReference type="AlphaFoldDB" id="A0A4P2R278"/>
<name>A0A4P2R278_SORCE</name>
<gene>
    <name evidence="3" type="ORF">SOCE836_092040</name>
</gene>
<feature type="domain" description="PEGA" evidence="2">
    <location>
        <begin position="85"/>
        <end position="151"/>
    </location>
</feature>
<keyword evidence="1" id="KW-0472">Membrane</keyword>
<evidence type="ECO:0000256" key="1">
    <source>
        <dbReference type="SAM" id="Phobius"/>
    </source>
</evidence>
<evidence type="ECO:0000259" key="2">
    <source>
        <dbReference type="Pfam" id="PF08308"/>
    </source>
</evidence>
<dbReference type="Proteomes" id="UP000295497">
    <property type="component" value="Chromosome"/>
</dbReference>
<dbReference type="EMBL" id="CP012672">
    <property type="protein sequence ID" value="AUX36985.1"/>
    <property type="molecule type" value="Genomic_DNA"/>
</dbReference>
<keyword evidence="1" id="KW-0812">Transmembrane</keyword>
<organism evidence="3 4">
    <name type="scientific">Sorangium cellulosum</name>
    <name type="common">Polyangium cellulosum</name>
    <dbReference type="NCBI Taxonomy" id="56"/>
    <lineage>
        <taxon>Bacteria</taxon>
        <taxon>Pseudomonadati</taxon>
        <taxon>Myxococcota</taxon>
        <taxon>Polyangia</taxon>
        <taxon>Polyangiales</taxon>
        <taxon>Polyangiaceae</taxon>
        <taxon>Sorangium</taxon>
    </lineage>
</organism>
<dbReference type="Pfam" id="PF08308">
    <property type="entry name" value="PEGA"/>
    <property type="match status" value="1"/>
</dbReference>
<accession>A0A4P2R278</accession>
<sequence length="272" mass="29646">MAGKTLLKSKDYANALIKFRGAYEQSKDPEVLWFMARCEQLLGHYTRVADLATQIEKHPSPLVTAADRQDARELAQAVASYISLMTIAVNEAGAQVFIDGEPRGSTPLKAPLRVDVGKRRVRIVKPGFRRYERVVEISGEKPLDLHVRLVRKVQSARLLVTAGPDELIALDGKVVGRERWEGTVPVGGHTLLVTAPGMLPKEREISLLDGEARRVGMALDTARPPRGGPVWVWTAAAAVLTAVAVGGIASIVHSELEPSRSSPDVNVIYPLR</sequence>